<dbReference type="InterPro" id="IPR052085">
    <property type="entry name" value="WD-SAM-U-box"/>
</dbReference>
<dbReference type="SUPFAM" id="SSF57850">
    <property type="entry name" value="RING/U-box"/>
    <property type="match status" value="1"/>
</dbReference>
<proteinExistence type="predicted"/>
<sequence length="242" mass="27377">MDLPEGSMVEASQTGSKCLEVAKILGYNYNNNVHLRWSAGWNQWVNLDKPASSKVSDEPPSDDDEVRKRFATDPDEFVCAITYNIMEDPVLAADGKSYERKEIESWKVTKEAQKVTKERWKVTNAAEAAARELVAIKAQVQKERREKAEIQAQLEVERAAREGIETYFDSADDLQEQLEIKAAANQTLLRLGLEKTENTAAFLTEEKFKSLPKDVRLTVISDTEKVENIVIELLANAKKWQG</sequence>
<accession>A0A9W7C9X4</accession>
<evidence type="ECO:0000313" key="3">
    <source>
        <dbReference type="EMBL" id="GMI06002.1"/>
    </source>
</evidence>
<protein>
    <recommendedName>
        <fullName evidence="2">U-box domain-containing protein</fullName>
    </recommendedName>
</protein>
<organism evidence="3 4">
    <name type="scientific">Triparma laevis f. longispina</name>
    <dbReference type="NCBI Taxonomy" id="1714387"/>
    <lineage>
        <taxon>Eukaryota</taxon>
        <taxon>Sar</taxon>
        <taxon>Stramenopiles</taxon>
        <taxon>Ochrophyta</taxon>
        <taxon>Bolidophyceae</taxon>
        <taxon>Parmales</taxon>
        <taxon>Triparmaceae</taxon>
        <taxon>Triparma</taxon>
    </lineage>
</organism>
<dbReference type="OrthoDB" id="424220at2759"/>
<name>A0A9W7C9X4_9STRA</name>
<reference evidence="4" key="1">
    <citation type="journal article" date="2023" name="Commun. Biol.">
        <title>Genome analysis of Parmales, the sister group of diatoms, reveals the evolutionary specialization of diatoms from phago-mixotrophs to photoautotrophs.</title>
        <authorList>
            <person name="Ban H."/>
            <person name="Sato S."/>
            <person name="Yoshikawa S."/>
            <person name="Yamada K."/>
            <person name="Nakamura Y."/>
            <person name="Ichinomiya M."/>
            <person name="Sato N."/>
            <person name="Blanc-Mathieu R."/>
            <person name="Endo H."/>
            <person name="Kuwata A."/>
            <person name="Ogata H."/>
        </authorList>
    </citation>
    <scope>NUCLEOTIDE SEQUENCE [LARGE SCALE GENOMIC DNA]</scope>
    <source>
        <strain evidence="4">NIES 3700</strain>
    </source>
</reference>
<dbReference type="EMBL" id="BRXW01000093">
    <property type="protein sequence ID" value="GMI06002.1"/>
    <property type="molecule type" value="Genomic_DNA"/>
</dbReference>
<dbReference type="InterPro" id="IPR013083">
    <property type="entry name" value="Znf_RING/FYVE/PHD"/>
</dbReference>
<dbReference type="PANTHER" id="PTHR46573">
    <property type="entry name" value="WD REPEAT, SAM AND U-BOX DOMAIN-CONTAINING PROTEIN 1"/>
    <property type="match status" value="1"/>
</dbReference>
<feature type="coiled-coil region" evidence="1">
    <location>
        <begin position="126"/>
        <end position="160"/>
    </location>
</feature>
<evidence type="ECO:0000259" key="2">
    <source>
        <dbReference type="Pfam" id="PF04564"/>
    </source>
</evidence>
<evidence type="ECO:0000313" key="4">
    <source>
        <dbReference type="Proteomes" id="UP001165122"/>
    </source>
</evidence>
<comment type="caution">
    <text evidence="3">The sequence shown here is derived from an EMBL/GenBank/DDBJ whole genome shotgun (WGS) entry which is preliminary data.</text>
</comment>
<evidence type="ECO:0000256" key="1">
    <source>
        <dbReference type="SAM" id="Coils"/>
    </source>
</evidence>
<keyword evidence="4" id="KW-1185">Reference proteome</keyword>
<dbReference type="AlphaFoldDB" id="A0A9W7C9X4"/>
<dbReference type="Pfam" id="PF04564">
    <property type="entry name" value="U-box"/>
    <property type="match status" value="1"/>
</dbReference>
<dbReference type="Gene3D" id="3.30.40.10">
    <property type="entry name" value="Zinc/RING finger domain, C3HC4 (zinc finger)"/>
    <property type="match status" value="1"/>
</dbReference>
<feature type="domain" description="U-box" evidence="2">
    <location>
        <begin position="74"/>
        <end position="116"/>
    </location>
</feature>
<gene>
    <name evidence="3" type="ORF">TrLO_g5654</name>
</gene>
<dbReference type="PANTHER" id="PTHR46573:SF1">
    <property type="entry name" value="WD REPEAT, SAM AND U-BOX DOMAIN-CONTAINING PROTEIN 1"/>
    <property type="match status" value="1"/>
</dbReference>
<keyword evidence="1" id="KW-0175">Coiled coil</keyword>
<dbReference type="GO" id="GO:0004842">
    <property type="term" value="F:ubiquitin-protein transferase activity"/>
    <property type="evidence" value="ECO:0007669"/>
    <property type="project" value="InterPro"/>
</dbReference>
<dbReference type="CDD" id="cd16655">
    <property type="entry name" value="RING-Ubox_WDSUB1-like"/>
    <property type="match status" value="1"/>
</dbReference>
<dbReference type="GO" id="GO:0016567">
    <property type="term" value="P:protein ubiquitination"/>
    <property type="evidence" value="ECO:0007669"/>
    <property type="project" value="InterPro"/>
</dbReference>
<dbReference type="Proteomes" id="UP001165122">
    <property type="component" value="Unassembled WGS sequence"/>
</dbReference>
<dbReference type="InterPro" id="IPR003613">
    <property type="entry name" value="Ubox_domain"/>
</dbReference>